<dbReference type="InterPro" id="IPR011055">
    <property type="entry name" value="Dup_hybrid_motif"/>
</dbReference>
<feature type="region of interest" description="Disordered" evidence="1">
    <location>
        <begin position="128"/>
        <end position="182"/>
    </location>
</feature>
<dbReference type="GO" id="GO:0004222">
    <property type="term" value="F:metalloendopeptidase activity"/>
    <property type="evidence" value="ECO:0007669"/>
    <property type="project" value="TreeGrafter"/>
</dbReference>
<dbReference type="SUPFAM" id="SSF51261">
    <property type="entry name" value="Duplicated hybrid motif"/>
    <property type="match status" value="1"/>
</dbReference>
<feature type="region of interest" description="Disordered" evidence="1">
    <location>
        <begin position="1"/>
        <end position="72"/>
    </location>
</feature>
<proteinExistence type="predicted"/>
<dbReference type="KEGG" id="cmh:VO01_14395"/>
<accession>A0A0D5CLI3</accession>
<dbReference type="RefSeq" id="WP_045529882.1">
    <property type="nucleotide sequence ID" value="NZ_CP011043.1"/>
</dbReference>
<dbReference type="PANTHER" id="PTHR21666:SF287">
    <property type="entry name" value="CYTOPLASMIC MEMBRANE PROTEIN"/>
    <property type="match status" value="1"/>
</dbReference>
<dbReference type="Proteomes" id="UP000032604">
    <property type="component" value="Chromosome"/>
</dbReference>
<reference evidence="3 4" key="1">
    <citation type="journal article" date="2015" name="Genome Announc.">
        <title>Complete Genome Sequence of Clavibacter michiganensis subsp. insidiosus R1-1 Using PacBio Single-Molecule Real-Time Technology.</title>
        <authorList>
            <person name="Lu Y."/>
            <person name="Samac D.A."/>
            <person name="Glazebrook J."/>
            <person name="Ishimaru C.A."/>
        </authorList>
    </citation>
    <scope>NUCLEOTIDE SEQUENCE [LARGE SCALE GENOMIC DNA]</scope>
    <source>
        <strain evidence="3 4">R1-1</strain>
    </source>
</reference>
<dbReference type="PANTHER" id="PTHR21666">
    <property type="entry name" value="PEPTIDASE-RELATED"/>
    <property type="match status" value="1"/>
</dbReference>
<dbReference type="CDD" id="cd12797">
    <property type="entry name" value="M23_peptidase"/>
    <property type="match status" value="1"/>
</dbReference>
<feature type="compositionally biased region" description="Low complexity" evidence="1">
    <location>
        <begin position="39"/>
        <end position="72"/>
    </location>
</feature>
<dbReference type="EMBL" id="CP011043">
    <property type="protein sequence ID" value="AJW80149.1"/>
    <property type="molecule type" value="Genomic_DNA"/>
</dbReference>
<feature type="compositionally biased region" description="Low complexity" evidence="1">
    <location>
        <begin position="166"/>
        <end position="178"/>
    </location>
</feature>
<dbReference type="PATRIC" id="fig|33014.5.peg.2972"/>
<feature type="compositionally biased region" description="Basic and acidic residues" evidence="1">
    <location>
        <begin position="14"/>
        <end position="26"/>
    </location>
</feature>
<evidence type="ECO:0000259" key="2">
    <source>
        <dbReference type="Pfam" id="PF01551"/>
    </source>
</evidence>
<feature type="domain" description="M23ase beta-sheet core" evidence="2">
    <location>
        <begin position="311"/>
        <end position="412"/>
    </location>
</feature>
<dbReference type="InterPro" id="IPR050570">
    <property type="entry name" value="Cell_wall_metabolism_enzyme"/>
</dbReference>
<protein>
    <submittedName>
        <fullName evidence="3">Peptidase M23</fullName>
    </submittedName>
</protein>
<dbReference type="AlphaFoldDB" id="A0A0D5CLI3"/>
<dbReference type="Gene3D" id="2.70.70.10">
    <property type="entry name" value="Glucose Permease (Domain IIA)"/>
    <property type="match status" value="1"/>
</dbReference>
<evidence type="ECO:0000256" key="1">
    <source>
        <dbReference type="SAM" id="MobiDB-lite"/>
    </source>
</evidence>
<organism evidence="3 4">
    <name type="scientific">Clavibacter michiganensis subsp. insidiosus</name>
    <dbReference type="NCBI Taxonomy" id="33014"/>
    <lineage>
        <taxon>Bacteria</taxon>
        <taxon>Bacillati</taxon>
        <taxon>Actinomycetota</taxon>
        <taxon>Actinomycetes</taxon>
        <taxon>Micrococcales</taxon>
        <taxon>Microbacteriaceae</taxon>
        <taxon>Clavibacter</taxon>
    </lineage>
</organism>
<evidence type="ECO:0000313" key="4">
    <source>
        <dbReference type="Proteomes" id="UP000032604"/>
    </source>
</evidence>
<name>A0A0D5CLI3_9MICO</name>
<dbReference type="InterPro" id="IPR016047">
    <property type="entry name" value="M23ase_b-sheet_dom"/>
</dbReference>
<evidence type="ECO:0000313" key="3">
    <source>
        <dbReference type="EMBL" id="AJW80149.1"/>
    </source>
</evidence>
<dbReference type="HOGENOM" id="CLU_699617_0_0_11"/>
<sequence length="421" mass="42802">MLTPDETAGTVYPTRRERREAERRAAEAASGGSAPRGDAQAIEAAAPAAPAVEQPVEEPAVATDLPAPIAPDARIASDAPAAPAPRVLHIPVEAPAAPRTHLPEQAEPAAASAADSVPLANRARRLRAASAAAPESRRSSYVPAKRASVPAAAPHARIRGRRVPVSSRPALAPAPEAAAGRRRANASRGLTLLTMAFVATVTIATSLPSSAFLTGQDMAQANVVTDAPATSVPSQSVALSAAPEATVVGGTDDAFTATTPQQIMLAQTSKGAGAFTNDINGTIQWPFASGVPISGVFGKRIAPCSNGCSSNHQGVDFAPGLGAPIQAIADGVVREAVNSDTGLGVHLVIDHVIDGQLITSVYGHQLPGSLRVKAGDPVKVGQQIGQVGNTGASTGPHLHLEIRVADGTAVDPFAWLQEHAN</sequence>
<gene>
    <name evidence="3" type="ORF">VO01_14395</name>
</gene>
<dbReference type="OrthoDB" id="1099523at2"/>
<dbReference type="Pfam" id="PF01551">
    <property type="entry name" value="Peptidase_M23"/>
    <property type="match status" value="1"/>
</dbReference>